<accession>A0A1X3J1Z0</accession>
<evidence type="ECO:0000313" key="3">
    <source>
        <dbReference type="Proteomes" id="UP000193942"/>
    </source>
</evidence>
<dbReference type="AlphaFoldDB" id="A0A1X3J1Z0"/>
<feature type="transmembrane region" description="Helical" evidence="1">
    <location>
        <begin position="43"/>
        <end position="62"/>
    </location>
</feature>
<dbReference type="EMBL" id="ADIZ01000017">
    <property type="protein sequence ID" value="OSK94691.1"/>
    <property type="molecule type" value="Genomic_DNA"/>
</dbReference>
<dbReference type="Proteomes" id="UP000193942">
    <property type="component" value="Unassembled WGS sequence"/>
</dbReference>
<protein>
    <submittedName>
        <fullName evidence="2">Uncharacterized protein</fullName>
    </submittedName>
</protein>
<gene>
    <name evidence="2" type="ORF">ECXG_03556</name>
</gene>
<organism evidence="2 3">
    <name type="scientific">Escherichia coli TA447</name>
    <dbReference type="NCBI Taxonomy" id="656447"/>
    <lineage>
        <taxon>Bacteria</taxon>
        <taxon>Pseudomonadati</taxon>
        <taxon>Pseudomonadota</taxon>
        <taxon>Gammaproteobacteria</taxon>
        <taxon>Enterobacterales</taxon>
        <taxon>Enterobacteriaceae</taxon>
        <taxon>Escherichia</taxon>
    </lineage>
</organism>
<proteinExistence type="predicted"/>
<reference evidence="2 3" key="1">
    <citation type="submission" date="2010-04" db="EMBL/GenBank/DDBJ databases">
        <title>The Genome Sequence of Escherichia coli TA447.</title>
        <authorList>
            <consortium name="The Broad Institute Genome Sequencing Platform"/>
            <consortium name="The Broad Institute Genome Sequencing Center for Infectious Disease"/>
            <person name="Feldgarden M."/>
            <person name="Gordon D.M."/>
            <person name="Johnson J.R."/>
            <person name="Johnston B.D."/>
            <person name="Young S."/>
            <person name="Zeng Q."/>
            <person name="Koehrsen M."/>
            <person name="Alvarado L."/>
            <person name="Berlin A.M."/>
            <person name="Borenstein D."/>
            <person name="Chapman S.B."/>
            <person name="Chen Z."/>
            <person name="Engels R."/>
            <person name="Freedman E."/>
            <person name="Gellesch M."/>
            <person name="Goldberg J."/>
            <person name="Griggs A."/>
            <person name="Gujja S."/>
            <person name="Heilman E.R."/>
            <person name="Heiman D.I."/>
            <person name="Hepburn T.A."/>
            <person name="Howarth C."/>
            <person name="Jen D."/>
            <person name="Larson L."/>
            <person name="Mehta T."/>
            <person name="Park D."/>
            <person name="Pearson M."/>
            <person name="Richards J."/>
            <person name="Roberts A."/>
            <person name="Saif S."/>
            <person name="Shea T.D."/>
            <person name="Shenoy N."/>
            <person name="Sisk P."/>
            <person name="Stolte C."/>
            <person name="Sykes S.N."/>
            <person name="Walk T."/>
            <person name="White J."/>
            <person name="Yandava C."/>
            <person name="Haas B."/>
            <person name="Henn M.R."/>
            <person name="Nusbaum C."/>
            <person name="Birren B."/>
        </authorList>
    </citation>
    <scope>NUCLEOTIDE SEQUENCE [LARGE SCALE GENOMIC DNA]</scope>
    <source>
        <strain evidence="2 3">TA447</strain>
    </source>
</reference>
<feature type="transmembrane region" description="Helical" evidence="1">
    <location>
        <begin position="108"/>
        <end position="133"/>
    </location>
</feature>
<evidence type="ECO:0000256" key="1">
    <source>
        <dbReference type="SAM" id="Phobius"/>
    </source>
</evidence>
<keyword evidence="1" id="KW-1133">Transmembrane helix</keyword>
<sequence length="141" mass="15834">MMSRNNETSGVELVVVGVFAFCLAVVAWLMKTFDVEWQTALETAPGLIVWLLVVGAGIFFGIKMETGLVRWGAPLAIALLIPVFKPIIKEAAGVREMGGLVFDDMVSWYGTGWGMSLMFFGILIVGYGLLYWWHRRNSYYW</sequence>
<feature type="transmembrane region" description="Helical" evidence="1">
    <location>
        <begin position="12"/>
        <end position="31"/>
    </location>
</feature>
<comment type="caution">
    <text evidence="2">The sequence shown here is derived from an EMBL/GenBank/DDBJ whole genome shotgun (WGS) entry which is preliminary data.</text>
</comment>
<keyword evidence="1" id="KW-0812">Transmembrane</keyword>
<name>A0A1X3J1Z0_ECOLX</name>
<evidence type="ECO:0000313" key="2">
    <source>
        <dbReference type="EMBL" id="OSK94691.1"/>
    </source>
</evidence>
<keyword evidence="1" id="KW-0472">Membrane</keyword>
<feature type="transmembrane region" description="Helical" evidence="1">
    <location>
        <begin position="69"/>
        <end position="88"/>
    </location>
</feature>